<dbReference type="EMBL" id="KV441012">
    <property type="protein sequence ID" value="OAD65215.1"/>
    <property type="molecule type" value="Genomic_DNA"/>
</dbReference>
<accession>A0A162W7T5</accession>
<evidence type="ECO:0000313" key="1">
    <source>
        <dbReference type="EMBL" id="OAD65215.1"/>
    </source>
</evidence>
<protein>
    <submittedName>
        <fullName evidence="1">Uncharacterized protein</fullName>
    </submittedName>
</protein>
<sequence length="303" mass="34129">MNAICKAFKNKGSSRINFEEKSIIVQSTVQSIVINILNNNWYQNRLKELKKGDQKTKDTDRRRSCLLKMHATSVSTPGACYEIALIGGASQCLAEACTKIDPLSSVPDSNHVCGDPVLPENSTINDDIIRQKFVGLCQLLRDILDNRVILKTLSEAPGRFTHLQPCLFSLIESKHNSHCEYDVKRLPLPQIFSVFPTLSLHRRSLTLSVNTLSVSLLVPGIENSNNKCLETWSGWTSSVSIFLIYKRRSDQKEMATKINQIDLKLDDFGSREVEESHLPISVDPPRKKPRFFCAVADLDRDGR</sequence>
<organism evidence="1 2">
    <name type="scientific">Phycomyces blakesleeanus (strain ATCC 8743b / DSM 1359 / FGSC 10004 / NBRC 33097 / NRRL 1555)</name>
    <dbReference type="NCBI Taxonomy" id="763407"/>
    <lineage>
        <taxon>Eukaryota</taxon>
        <taxon>Fungi</taxon>
        <taxon>Fungi incertae sedis</taxon>
        <taxon>Mucoromycota</taxon>
        <taxon>Mucoromycotina</taxon>
        <taxon>Mucoromycetes</taxon>
        <taxon>Mucorales</taxon>
        <taxon>Phycomycetaceae</taxon>
        <taxon>Phycomyces</taxon>
    </lineage>
</organism>
<gene>
    <name evidence="1" type="ORF">PHYBLDRAFT_176334</name>
</gene>
<name>A0A162W7T5_PHYB8</name>
<dbReference type="VEuPathDB" id="FungiDB:PHYBLDRAFT_176334"/>
<dbReference type="GeneID" id="28998643"/>
<dbReference type="Proteomes" id="UP000077315">
    <property type="component" value="Unassembled WGS sequence"/>
</dbReference>
<dbReference type="OrthoDB" id="2285248at2759"/>
<dbReference type="InParanoid" id="A0A162W7T5"/>
<dbReference type="AlphaFoldDB" id="A0A162W7T5"/>
<evidence type="ECO:0000313" key="2">
    <source>
        <dbReference type="Proteomes" id="UP000077315"/>
    </source>
</evidence>
<reference evidence="2" key="1">
    <citation type="submission" date="2015-06" db="EMBL/GenBank/DDBJ databases">
        <title>Expansion of signal transduction pathways in fungi by whole-genome duplication.</title>
        <authorList>
            <consortium name="DOE Joint Genome Institute"/>
            <person name="Corrochano L.M."/>
            <person name="Kuo A."/>
            <person name="Marcet-Houben M."/>
            <person name="Polaino S."/>
            <person name="Salamov A."/>
            <person name="Villalobos J.M."/>
            <person name="Alvarez M.I."/>
            <person name="Avalos J."/>
            <person name="Benito E.P."/>
            <person name="Benoit I."/>
            <person name="Burger G."/>
            <person name="Camino L.P."/>
            <person name="Canovas D."/>
            <person name="Cerda-Olmedo E."/>
            <person name="Cheng J.-F."/>
            <person name="Dominguez A."/>
            <person name="Elias M."/>
            <person name="Eslava A.P."/>
            <person name="Glaser F."/>
            <person name="Grimwood J."/>
            <person name="Gutierrez G."/>
            <person name="Heitman J."/>
            <person name="Henrissat B."/>
            <person name="Iturriaga E.A."/>
            <person name="Lang B.F."/>
            <person name="Lavin J.L."/>
            <person name="Lee S."/>
            <person name="Li W."/>
            <person name="Lindquist E."/>
            <person name="Lopez-Garcia S."/>
            <person name="Luque E.M."/>
            <person name="Marcos A.T."/>
            <person name="Martin J."/>
            <person name="McCluskey K."/>
            <person name="Medina H.R."/>
            <person name="Miralles-Duran A."/>
            <person name="Miyazaki A."/>
            <person name="Munoz-Torres E."/>
            <person name="Oguiza J.A."/>
            <person name="Ohm R."/>
            <person name="Olmedo M."/>
            <person name="Orejas M."/>
            <person name="Ortiz-Castellanos L."/>
            <person name="Pisabarro A.G."/>
            <person name="Rodriguez-Romero J."/>
            <person name="Ruiz-Herrera J."/>
            <person name="Ruiz-Vazquez R."/>
            <person name="Sanz C."/>
            <person name="Schackwitz W."/>
            <person name="Schmutz J."/>
            <person name="Shahriari M."/>
            <person name="Shelest E."/>
            <person name="Silva-Franco F."/>
            <person name="Soanes D."/>
            <person name="Syed K."/>
            <person name="Tagua V.G."/>
            <person name="Talbot N.J."/>
            <person name="Thon M."/>
            <person name="De vries R.P."/>
            <person name="Wiebenga A."/>
            <person name="Yadav J.S."/>
            <person name="Braun E.L."/>
            <person name="Baker S."/>
            <person name="Garre V."/>
            <person name="Horwitz B."/>
            <person name="Torres-Martinez S."/>
            <person name="Idnurm A."/>
            <person name="Herrera-Estrella A."/>
            <person name="Gabaldon T."/>
            <person name="Grigoriev I.V."/>
        </authorList>
    </citation>
    <scope>NUCLEOTIDE SEQUENCE [LARGE SCALE GENOMIC DNA]</scope>
    <source>
        <strain evidence="2">NRRL 1555(-)</strain>
    </source>
</reference>
<keyword evidence="2" id="KW-1185">Reference proteome</keyword>
<dbReference type="RefSeq" id="XP_018283255.1">
    <property type="nucleotide sequence ID" value="XM_018437737.1"/>
</dbReference>
<proteinExistence type="predicted"/>